<evidence type="ECO:0000259" key="2">
    <source>
        <dbReference type="Pfam" id="PF06911"/>
    </source>
</evidence>
<dbReference type="Proteomes" id="UP001318040">
    <property type="component" value="Chromosome 3"/>
</dbReference>
<gene>
    <name evidence="4" type="primary">LOC116954974</name>
</gene>
<accession>A0AAJ7U8E9</accession>
<proteinExistence type="predicted"/>
<evidence type="ECO:0000313" key="3">
    <source>
        <dbReference type="Proteomes" id="UP001318040"/>
    </source>
</evidence>
<dbReference type="AlphaFoldDB" id="A0AAJ7U8E9"/>
<feature type="region of interest" description="Disordered" evidence="1">
    <location>
        <begin position="323"/>
        <end position="352"/>
    </location>
</feature>
<organism evidence="3 4">
    <name type="scientific">Petromyzon marinus</name>
    <name type="common">Sea lamprey</name>
    <dbReference type="NCBI Taxonomy" id="7757"/>
    <lineage>
        <taxon>Eukaryota</taxon>
        <taxon>Metazoa</taxon>
        <taxon>Chordata</taxon>
        <taxon>Craniata</taxon>
        <taxon>Vertebrata</taxon>
        <taxon>Cyclostomata</taxon>
        <taxon>Hyperoartia</taxon>
        <taxon>Petromyzontiformes</taxon>
        <taxon>Petromyzontidae</taxon>
        <taxon>Petromyzon</taxon>
    </lineage>
</organism>
<dbReference type="GO" id="GO:0030514">
    <property type="term" value="P:negative regulation of BMP signaling pathway"/>
    <property type="evidence" value="ECO:0007669"/>
    <property type="project" value="TreeGrafter"/>
</dbReference>
<dbReference type="Pfam" id="PF06911">
    <property type="entry name" value="Senescence"/>
    <property type="match status" value="1"/>
</dbReference>
<dbReference type="PANTHER" id="PTHR21068:SF43">
    <property type="entry name" value="SPARTIN"/>
    <property type="match status" value="1"/>
</dbReference>
<feature type="compositionally biased region" description="Pro residues" evidence="1">
    <location>
        <begin position="329"/>
        <end position="340"/>
    </location>
</feature>
<name>A0AAJ7U8E9_PETMA</name>
<sequence length="588" mass="61207">MASPKKTKISKEEEELRAAGNGATAAQLISAALSADEVGDLARALVLYRDALTRVDEELLESASQCGEERHQLELVAMQEMVTARLAALGADGATGMTPSSEVMDKPPAYTANIPPGHSSLEGQGAGVSAHCCKPSLKFDVDGPCNGTSDVVDAAADDDDDDISEDDGGDEDDLEVLMELHDGARLFFVASDSSVSSLPHHGPLQPSCGLRILTSPERDPAQPAAYLQVCTWVYPLVPGVSPVLCCAGGVYIFPMESNALSPAASLPTLPAVPLVPPGTVYAGLVLSADIADHYKDLLHDLLLQLSLFKDERWREPPCDLTQLSNTVPVRPPSSRPPGYPGDPAKGSKASPVVPEWSEKIANGINTGAGWVSWGLESGASLAGRAVAWGGAEVRSRLQAADAAGQEGAAGGPPVATAVDPRVQEAMRVSRSVAGGALTVSRFMVDGVSWAAGHLGRGLAPHVRACGERILPESLTRAQPGEGSTLDGALVVAASGVQGFATVWQGMESAAHTIASSVSNATVQTVQHRYGAEAGETTESALQAALSAGVCVYNLSHLGVKGLVKRTAKETGRAVLHDYTRPPKPRRKR</sequence>
<keyword evidence="3" id="KW-1185">Reference proteome</keyword>
<dbReference type="PANTHER" id="PTHR21068">
    <property type="entry name" value="SPARTIN"/>
    <property type="match status" value="1"/>
</dbReference>
<feature type="region of interest" description="Disordered" evidence="1">
    <location>
        <begin position="1"/>
        <end position="21"/>
    </location>
</feature>
<dbReference type="KEGG" id="pmrn:116954974"/>
<dbReference type="GO" id="GO:0005886">
    <property type="term" value="C:plasma membrane"/>
    <property type="evidence" value="ECO:0007669"/>
    <property type="project" value="TreeGrafter"/>
</dbReference>
<dbReference type="RefSeq" id="XP_032831763.1">
    <property type="nucleotide sequence ID" value="XM_032975872.1"/>
</dbReference>
<dbReference type="InterPro" id="IPR009686">
    <property type="entry name" value="Senescence/spartin_C"/>
</dbReference>
<evidence type="ECO:0000313" key="4">
    <source>
        <dbReference type="RefSeq" id="XP_032831763.1"/>
    </source>
</evidence>
<feature type="domain" description="Senescence" evidence="2">
    <location>
        <begin position="363"/>
        <end position="568"/>
    </location>
</feature>
<dbReference type="GO" id="GO:0051301">
    <property type="term" value="P:cell division"/>
    <property type="evidence" value="ECO:0007669"/>
    <property type="project" value="TreeGrafter"/>
</dbReference>
<reference evidence="4" key="1">
    <citation type="submission" date="2025-08" db="UniProtKB">
        <authorList>
            <consortium name="RefSeq"/>
        </authorList>
    </citation>
    <scope>IDENTIFICATION</scope>
    <source>
        <tissue evidence="4">Sperm</tissue>
    </source>
</reference>
<evidence type="ECO:0000256" key="1">
    <source>
        <dbReference type="SAM" id="MobiDB-lite"/>
    </source>
</evidence>
<protein>
    <submittedName>
        <fullName evidence="4">Spartin-like</fullName>
    </submittedName>
</protein>
<dbReference type="InterPro" id="IPR045036">
    <property type="entry name" value="Spartin-like"/>
</dbReference>
<dbReference type="GeneID" id="116954974"/>